<name>R7V6I5_CAPTE</name>
<dbReference type="Proteomes" id="UP000014760">
    <property type="component" value="Unassembled WGS sequence"/>
</dbReference>
<reference evidence="3" key="3">
    <citation type="submission" date="2015-06" db="UniProtKB">
        <authorList>
            <consortium name="EnsemblMetazoa"/>
        </authorList>
    </citation>
    <scope>IDENTIFICATION</scope>
</reference>
<dbReference type="PANTHER" id="PTHR10704:SF44">
    <property type="entry name" value="LD35051P-RELATED"/>
    <property type="match status" value="1"/>
</dbReference>
<gene>
    <name evidence="2" type="ORF">CAPTEDRAFT_209586</name>
</gene>
<dbReference type="EMBL" id="AMQN01020117">
    <property type="status" value="NOT_ANNOTATED_CDS"/>
    <property type="molecule type" value="Genomic_DNA"/>
</dbReference>
<dbReference type="PANTHER" id="PTHR10704">
    <property type="entry name" value="CARBOHYDRATE SULFOTRANSFERASE"/>
    <property type="match status" value="1"/>
</dbReference>
<dbReference type="HOGENOM" id="CLU_028381_2_0_1"/>
<sequence>MALMIKRLTVYLATGSLLVLLSYVSIARKAVKSVRRDDNREASVENKKHVLLLTYMRGGSTFLGELFNQHPDAFYWFEPLHNYQLTRRPPHTSPDFYLFSKGSESSTLTAEELQAHLDIVRKIFSCDLESLPLYIFADNFFTSWAVPKKMMKYRKCMDKNPTKQARASGAALGKLHNFNRIYNLTPRDLRTDDSVIKQKIESTKDVNFEKSKKVNNEFPFKVRSCLHLLEEPCRASKVIAIKSIRYAAEFIPHLGNDVDKVIHLSRDPRGIMNSRSDRDPIKRVKEILCDHMSADFSSIRKQKIQNPNLFFSLKYEDMASKPMQFAKSIYSFIRLPTSDETLGKFVALTHQHKDNGPVGTSRKNSSATASAWKSQMVPWKKKLVTEDCAETISQYGYTL</sequence>
<reference evidence="4" key="1">
    <citation type="submission" date="2012-12" db="EMBL/GenBank/DDBJ databases">
        <authorList>
            <person name="Hellsten U."/>
            <person name="Grimwood J."/>
            <person name="Chapman J.A."/>
            <person name="Shapiro H."/>
            <person name="Aerts A."/>
            <person name="Otillar R.P."/>
            <person name="Terry A.Y."/>
            <person name="Boore J.L."/>
            <person name="Simakov O."/>
            <person name="Marletaz F."/>
            <person name="Cho S.-J."/>
            <person name="Edsinger-Gonzales E."/>
            <person name="Havlak P."/>
            <person name="Kuo D.-H."/>
            <person name="Larsson T."/>
            <person name="Lv J."/>
            <person name="Arendt D."/>
            <person name="Savage R."/>
            <person name="Osoegawa K."/>
            <person name="de Jong P."/>
            <person name="Lindberg D.R."/>
            <person name="Seaver E.C."/>
            <person name="Weisblat D.A."/>
            <person name="Putnam N.H."/>
            <person name="Grigoriev I.V."/>
            <person name="Rokhsar D.S."/>
        </authorList>
    </citation>
    <scope>NUCLEOTIDE SEQUENCE</scope>
    <source>
        <strain evidence="4">I ESC-2004</strain>
    </source>
</reference>
<reference evidence="2 4" key="2">
    <citation type="journal article" date="2013" name="Nature">
        <title>Insights into bilaterian evolution from three spiralian genomes.</title>
        <authorList>
            <person name="Simakov O."/>
            <person name="Marletaz F."/>
            <person name="Cho S.J."/>
            <person name="Edsinger-Gonzales E."/>
            <person name="Havlak P."/>
            <person name="Hellsten U."/>
            <person name="Kuo D.H."/>
            <person name="Larsson T."/>
            <person name="Lv J."/>
            <person name="Arendt D."/>
            <person name="Savage R."/>
            <person name="Osoegawa K."/>
            <person name="de Jong P."/>
            <person name="Grimwood J."/>
            <person name="Chapman J.A."/>
            <person name="Shapiro H."/>
            <person name="Aerts A."/>
            <person name="Otillar R.P."/>
            <person name="Terry A.Y."/>
            <person name="Boore J.L."/>
            <person name="Grigoriev I.V."/>
            <person name="Lindberg D.R."/>
            <person name="Seaver E.C."/>
            <person name="Weisblat D.A."/>
            <person name="Putnam N.H."/>
            <person name="Rokhsar D.S."/>
        </authorList>
    </citation>
    <scope>NUCLEOTIDE SEQUENCE</scope>
    <source>
        <strain evidence="2 4">I ESC-2004</strain>
    </source>
</reference>
<dbReference type="OrthoDB" id="6138663at2759"/>
<dbReference type="Pfam" id="PF00685">
    <property type="entry name" value="Sulfotransfer_1"/>
    <property type="match status" value="1"/>
</dbReference>
<evidence type="ECO:0000313" key="4">
    <source>
        <dbReference type="Proteomes" id="UP000014760"/>
    </source>
</evidence>
<keyword evidence="4" id="KW-1185">Reference proteome</keyword>
<dbReference type="GO" id="GO:0006790">
    <property type="term" value="P:sulfur compound metabolic process"/>
    <property type="evidence" value="ECO:0007669"/>
    <property type="project" value="TreeGrafter"/>
</dbReference>
<dbReference type="InterPro" id="IPR027417">
    <property type="entry name" value="P-loop_NTPase"/>
</dbReference>
<dbReference type="GO" id="GO:0006044">
    <property type="term" value="P:N-acetylglucosamine metabolic process"/>
    <property type="evidence" value="ECO:0007669"/>
    <property type="project" value="TreeGrafter"/>
</dbReference>
<proteinExistence type="predicted"/>
<dbReference type="InterPro" id="IPR000863">
    <property type="entry name" value="Sulfotransferase_dom"/>
</dbReference>
<evidence type="ECO:0000313" key="2">
    <source>
        <dbReference type="EMBL" id="ELU11375.1"/>
    </source>
</evidence>
<dbReference type="EMBL" id="KB296736">
    <property type="protein sequence ID" value="ELU11375.1"/>
    <property type="molecule type" value="Genomic_DNA"/>
</dbReference>
<protein>
    <recommendedName>
        <fullName evidence="1">Sulfotransferase domain-containing protein</fullName>
    </recommendedName>
</protein>
<dbReference type="SUPFAM" id="SSF52540">
    <property type="entry name" value="P-loop containing nucleoside triphosphate hydrolases"/>
    <property type="match status" value="1"/>
</dbReference>
<dbReference type="Gene3D" id="3.40.50.300">
    <property type="entry name" value="P-loop containing nucleotide triphosphate hydrolases"/>
    <property type="match status" value="1"/>
</dbReference>
<dbReference type="AlphaFoldDB" id="R7V6I5"/>
<evidence type="ECO:0000313" key="3">
    <source>
        <dbReference type="EnsemblMetazoa" id="CapteP209586"/>
    </source>
</evidence>
<organism evidence="2">
    <name type="scientific">Capitella teleta</name>
    <name type="common">Polychaete worm</name>
    <dbReference type="NCBI Taxonomy" id="283909"/>
    <lineage>
        <taxon>Eukaryota</taxon>
        <taxon>Metazoa</taxon>
        <taxon>Spiralia</taxon>
        <taxon>Lophotrochozoa</taxon>
        <taxon>Annelida</taxon>
        <taxon>Polychaeta</taxon>
        <taxon>Sedentaria</taxon>
        <taxon>Scolecida</taxon>
        <taxon>Capitellidae</taxon>
        <taxon>Capitella</taxon>
    </lineage>
</organism>
<dbReference type="STRING" id="283909.R7V6I5"/>
<accession>R7V6I5</accession>
<dbReference type="EnsemblMetazoa" id="CapteT209586">
    <property type="protein sequence ID" value="CapteP209586"/>
    <property type="gene ID" value="CapteG209586"/>
</dbReference>
<feature type="domain" description="Sulfotransferase" evidence="1">
    <location>
        <begin position="260"/>
        <end position="394"/>
    </location>
</feature>
<dbReference type="InterPro" id="IPR051135">
    <property type="entry name" value="Gal/GlcNAc/GalNAc_ST"/>
</dbReference>
<dbReference type="OMA" id="YMKPGPR"/>
<evidence type="ECO:0000259" key="1">
    <source>
        <dbReference type="Pfam" id="PF00685"/>
    </source>
</evidence>
<dbReference type="GO" id="GO:0001517">
    <property type="term" value="F:N-acetylglucosamine 6-O-sulfotransferase activity"/>
    <property type="evidence" value="ECO:0007669"/>
    <property type="project" value="TreeGrafter"/>
</dbReference>